<dbReference type="PANTHER" id="PTHR37301">
    <property type="entry name" value="DNA-BINDING PROTEIN-RELATED"/>
    <property type="match status" value="1"/>
</dbReference>
<gene>
    <name evidence="2" type="ORF">GCM10009823_20390</name>
</gene>
<dbReference type="InterPro" id="IPR010982">
    <property type="entry name" value="Lambda_DNA-bd_dom_sf"/>
</dbReference>
<dbReference type="Gene3D" id="1.10.260.40">
    <property type="entry name" value="lambda repressor-like DNA-binding domains"/>
    <property type="match status" value="1"/>
</dbReference>
<keyword evidence="3" id="KW-1185">Reference proteome</keyword>
<dbReference type="InterPro" id="IPR001387">
    <property type="entry name" value="Cro/C1-type_HTH"/>
</dbReference>
<comment type="caution">
    <text evidence="2">The sequence shown here is derived from an EMBL/GenBank/DDBJ whole genome shotgun (WGS) entry which is preliminary data.</text>
</comment>
<proteinExistence type="predicted"/>
<name>A0ABN2WTZ5_9MICO</name>
<organism evidence="2 3">
    <name type="scientific">Brevibacterium salitolerans</name>
    <dbReference type="NCBI Taxonomy" id="1403566"/>
    <lineage>
        <taxon>Bacteria</taxon>
        <taxon>Bacillati</taxon>
        <taxon>Actinomycetota</taxon>
        <taxon>Actinomycetes</taxon>
        <taxon>Micrococcales</taxon>
        <taxon>Brevibacteriaceae</taxon>
        <taxon>Brevibacterium</taxon>
    </lineage>
</organism>
<evidence type="ECO:0000313" key="2">
    <source>
        <dbReference type="EMBL" id="GAA2098871.1"/>
    </source>
</evidence>
<dbReference type="EMBL" id="BAAAPZ010000008">
    <property type="protein sequence ID" value="GAA2098871.1"/>
    <property type="molecule type" value="Genomic_DNA"/>
</dbReference>
<sequence length="81" mass="8603">MSEMLPGAGGSNDSSLRVVCHLDAVLAARGMTLTELSKQVDITLANLSVLKNNKAKAVRFSTLIALCRALQCQPGDLFTVQ</sequence>
<dbReference type="PANTHER" id="PTHR37301:SF1">
    <property type="entry name" value="DNA-BINDING PROTEIN"/>
    <property type="match status" value="1"/>
</dbReference>
<dbReference type="PROSITE" id="PS50943">
    <property type="entry name" value="HTH_CROC1"/>
    <property type="match status" value="1"/>
</dbReference>
<dbReference type="SMART" id="SM00530">
    <property type="entry name" value="HTH_XRE"/>
    <property type="match status" value="1"/>
</dbReference>
<dbReference type="Pfam" id="PF13443">
    <property type="entry name" value="HTH_26"/>
    <property type="match status" value="1"/>
</dbReference>
<feature type="domain" description="HTH cro/C1-type" evidence="1">
    <location>
        <begin position="28"/>
        <end position="77"/>
    </location>
</feature>
<evidence type="ECO:0000313" key="3">
    <source>
        <dbReference type="Proteomes" id="UP001500984"/>
    </source>
</evidence>
<protein>
    <submittedName>
        <fullName evidence="2">Helix-turn-helix transcriptional regulator</fullName>
    </submittedName>
</protein>
<dbReference type="SUPFAM" id="SSF47413">
    <property type="entry name" value="lambda repressor-like DNA-binding domains"/>
    <property type="match status" value="1"/>
</dbReference>
<evidence type="ECO:0000259" key="1">
    <source>
        <dbReference type="PROSITE" id="PS50943"/>
    </source>
</evidence>
<dbReference type="Proteomes" id="UP001500984">
    <property type="component" value="Unassembled WGS sequence"/>
</dbReference>
<reference evidence="2 3" key="1">
    <citation type="journal article" date="2019" name="Int. J. Syst. Evol. Microbiol.">
        <title>The Global Catalogue of Microorganisms (GCM) 10K type strain sequencing project: providing services to taxonomists for standard genome sequencing and annotation.</title>
        <authorList>
            <consortium name="The Broad Institute Genomics Platform"/>
            <consortium name="The Broad Institute Genome Sequencing Center for Infectious Disease"/>
            <person name="Wu L."/>
            <person name="Ma J."/>
        </authorList>
    </citation>
    <scope>NUCLEOTIDE SEQUENCE [LARGE SCALE GENOMIC DNA]</scope>
    <source>
        <strain evidence="2 3">JCM 15900</strain>
    </source>
</reference>
<accession>A0ABN2WTZ5</accession>
<dbReference type="RefSeq" id="WP_291795630.1">
    <property type="nucleotide sequence ID" value="NZ_BAAAPZ010000008.1"/>
</dbReference>